<dbReference type="Pfam" id="PF00069">
    <property type="entry name" value="Pkinase"/>
    <property type="match status" value="1"/>
</dbReference>
<evidence type="ECO:0000256" key="2">
    <source>
        <dbReference type="ARBA" id="ARBA00022840"/>
    </source>
</evidence>
<evidence type="ECO:0000313" key="7">
    <source>
        <dbReference type="Proteomes" id="UP001470230"/>
    </source>
</evidence>
<dbReference type="Gene3D" id="3.30.200.20">
    <property type="entry name" value="Phosphorylase Kinase, domain 1"/>
    <property type="match status" value="1"/>
</dbReference>
<dbReference type="PANTHER" id="PTHR23257">
    <property type="entry name" value="SERINE-THREONINE PROTEIN KINASE"/>
    <property type="match status" value="1"/>
</dbReference>
<dbReference type="InterPro" id="IPR008271">
    <property type="entry name" value="Ser/Thr_kinase_AS"/>
</dbReference>
<keyword evidence="2 3" id="KW-0067">ATP-binding</keyword>
<evidence type="ECO:0000256" key="4">
    <source>
        <dbReference type="SAM" id="MobiDB-lite"/>
    </source>
</evidence>
<dbReference type="Gene3D" id="1.25.40.10">
    <property type="entry name" value="Tetratricopeptide repeat domain"/>
    <property type="match status" value="1"/>
</dbReference>
<dbReference type="Proteomes" id="UP001470230">
    <property type="component" value="Unassembled WGS sequence"/>
</dbReference>
<feature type="compositionally biased region" description="Low complexity" evidence="4">
    <location>
        <begin position="432"/>
        <end position="448"/>
    </location>
</feature>
<dbReference type="PROSITE" id="PS00107">
    <property type="entry name" value="PROTEIN_KINASE_ATP"/>
    <property type="match status" value="1"/>
</dbReference>
<dbReference type="InterPro" id="IPR017441">
    <property type="entry name" value="Protein_kinase_ATP_BS"/>
</dbReference>
<dbReference type="SUPFAM" id="SSF54001">
    <property type="entry name" value="Cysteine proteinases"/>
    <property type="match status" value="1"/>
</dbReference>
<dbReference type="SMART" id="SM00671">
    <property type="entry name" value="SEL1"/>
    <property type="match status" value="4"/>
</dbReference>
<evidence type="ECO:0000313" key="6">
    <source>
        <dbReference type="EMBL" id="KAK8884324.1"/>
    </source>
</evidence>
<keyword evidence="7" id="KW-1185">Reference proteome</keyword>
<dbReference type="SUPFAM" id="SSF81901">
    <property type="entry name" value="HCP-like"/>
    <property type="match status" value="1"/>
</dbReference>
<keyword evidence="1 3" id="KW-0547">Nucleotide-binding</keyword>
<name>A0ABR2JZM6_9EUKA</name>
<dbReference type="PROSITE" id="PS50011">
    <property type="entry name" value="PROTEIN_KINASE_DOM"/>
    <property type="match status" value="1"/>
</dbReference>
<proteinExistence type="predicted"/>
<organism evidence="6 7">
    <name type="scientific">Tritrichomonas musculus</name>
    <dbReference type="NCBI Taxonomy" id="1915356"/>
    <lineage>
        <taxon>Eukaryota</taxon>
        <taxon>Metamonada</taxon>
        <taxon>Parabasalia</taxon>
        <taxon>Tritrichomonadida</taxon>
        <taxon>Tritrichomonadidae</taxon>
        <taxon>Tritrichomonas</taxon>
    </lineage>
</organism>
<accession>A0ABR2JZM6</accession>
<comment type="caution">
    <text evidence="6">The sequence shown here is derived from an EMBL/GenBank/DDBJ whole genome shotgun (WGS) entry which is preliminary data.</text>
</comment>
<protein>
    <recommendedName>
        <fullName evidence="5">Protein kinase domain-containing protein</fullName>
    </recommendedName>
</protein>
<dbReference type="InterPro" id="IPR038765">
    <property type="entry name" value="Papain-like_cys_pep_sf"/>
</dbReference>
<evidence type="ECO:0000256" key="1">
    <source>
        <dbReference type="ARBA" id="ARBA00022741"/>
    </source>
</evidence>
<feature type="region of interest" description="Disordered" evidence="4">
    <location>
        <begin position="510"/>
        <end position="530"/>
    </location>
</feature>
<sequence>MAADRGHSSAMNNYTVMLYDGDGIATNKQEAARYFKMAADLGNMNAMFSNARKLCTGEGVAMNKREAIRYYKMGINKGDTDAMYNYALMLYNGDGCDVNKSEAARHLKMAADKGNVGAMNSYAFLLDKGQGVPMNKREAARYYKIAIERGKKMIAKSPSIVIGLIPKDDSLAKRLQYSHIKRQFIPNTCGTGVYEQHSCNSYAFSASSAYINTVLQIPGSITPPLFSECIIIASYTLRYGGDTLKSLKLLEDHFKYGIIFKKQKDLSILEAITTSSILCFTTNEEGWKNIAHGQLLTKPISSKKDHQDWHSVIVEGYDFDRDCYICKNSWGGVTASPRFLFSKSAANDFFFIKVSLSEKVTKKMKPRLEKFKGSLYGSSIDCAWMDEDTAVFGKDYICEYHADRKSDLKFLGYKIDQWISLTLQQPKKTELSETSSDSDASDSTSEGSQISPIQTLTTEFIIQLLANKKTLGKGATSTVYRVDNLNRCEGKKFLALKVINEILKTKQPPKKEKKKVWNEEEESDNDSNEEQIEIDYEKARLIFAEYEILNSLNHPNIIKVFGFYFGDRNYEPAILLEYCKFSLESAIGLLEDVDLVGVAYEICSAMMHIHAHKIIHRDLKPQNILINTNKHVKICDFGIAKVLDVTTLTDITHNKGTFLYMAPEMFKLDQIYSQKVDIYAFGVVLYFIVTKGKLPVPEGAGGLHNYTLPAGINEVSKKIITKCWSLEPDKRPSFKKLLRFIVNKNFMLIDGIESKIPNLKEHLGIA</sequence>
<dbReference type="InterPro" id="IPR006597">
    <property type="entry name" value="Sel1-like"/>
</dbReference>
<dbReference type="SMART" id="SM00220">
    <property type="entry name" value="S_TKc"/>
    <property type="match status" value="1"/>
</dbReference>
<dbReference type="PROSITE" id="PS00108">
    <property type="entry name" value="PROTEIN_KINASE_ST"/>
    <property type="match status" value="1"/>
</dbReference>
<evidence type="ECO:0000256" key="3">
    <source>
        <dbReference type="PROSITE-ProRule" id="PRU10141"/>
    </source>
</evidence>
<dbReference type="InterPro" id="IPR050167">
    <property type="entry name" value="Ser_Thr_protein_kinase"/>
</dbReference>
<feature type="binding site" evidence="3">
    <location>
        <position position="497"/>
    </location>
    <ligand>
        <name>ATP</name>
        <dbReference type="ChEBI" id="CHEBI:30616"/>
    </ligand>
</feature>
<dbReference type="Gene3D" id="1.10.510.10">
    <property type="entry name" value="Transferase(Phosphotransferase) domain 1"/>
    <property type="match status" value="1"/>
</dbReference>
<dbReference type="SUPFAM" id="SSF56112">
    <property type="entry name" value="Protein kinase-like (PK-like)"/>
    <property type="match status" value="1"/>
</dbReference>
<dbReference type="InterPro" id="IPR000719">
    <property type="entry name" value="Prot_kinase_dom"/>
</dbReference>
<dbReference type="PANTHER" id="PTHR23257:SF958">
    <property type="entry name" value="SERINE_THREONINE-PROTEIN KINASE WNK4"/>
    <property type="match status" value="1"/>
</dbReference>
<dbReference type="InterPro" id="IPR011009">
    <property type="entry name" value="Kinase-like_dom_sf"/>
</dbReference>
<reference evidence="6 7" key="1">
    <citation type="submission" date="2024-04" db="EMBL/GenBank/DDBJ databases">
        <title>Tritrichomonas musculus Genome.</title>
        <authorList>
            <person name="Alves-Ferreira E."/>
            <person name="Grigg M."/>
            <person name="Lorenzi H."/>
            <person name="Galac M."/>
        </authorList>
    </citation>
    <scope>NUCLEOTIDE SEQUENCE [LARGE SCALE GENOMIC DNA]</scope>
    <source>
        <strain evidence="6 7">EAF2021</strain>
    </source>
</reference>
<feature type="domain" description="Protein kinase" evidence="5">
    <location>
        <begin position="465"/>
        <end position="747"/>
    </location>
</feature>
<dbReference type="InterPro" id="IPR011990">
    <property type="entry name" value="TPR-like_helical_dom_sf"/>
</dbReference>
<dbReference type="Pfam" id="PF08238">
    <property type="entry name" value="Sel1"/>
    <property type="match status" value="4"/>
</dbReference>
<gene>
    <name evidence="6" type="ORF">M9Y10_043432</name>
</gene>
<feature type="compositionally biased region" description="Acidic residues" evidence="4">
    <location>
        <begin position="519"/>
        <end position="530"/>
    </location>
</feature>
<feature type="region of interest" description="Disordered" evidence="4">
    <location>
        <begin position="429"/>
        <end position="450"/>
    </location>
</feature>
<evidence type="ECO:0000259" key="5">
    <source>
        <dbReference type="PROSITE" id="PS50011"/>
    </source>
</evidence>
<dbReference type="EMBL" id="JAPFFF010000008">
    <property type="protein sequence ID" value="KAK8884324.1"/>
    <property type="molecule type" value="Genomic_DNA"/>
</dbReference>